<reference evidence="4" key="3">
    <citation type="journal article" date="2005" name="Nature">
        <title>The map-based sequence of the rice genome.</title>
        <authorList>
            <consortium name="International rice genome sequencing project (IRGSP)"/>
            <person name="Matsumoto T."/>
            <person name="Wu J."/>
            <person name="Kanamori H."/>
            <person name="Katayose Y."/>
            <person name="Fujisawa M."/>
            <person name="Namiki N."/>
            <person name="Mizuno H."/>
            <person name="Yamamoto K."/>
            <person name="Antonio B.A."/>
            <person name="Baba T."/>
            <person name="Sakata K."/>
            <person name="Nagamura Y."/>
            <person name="Aoki H."/>
            <person name="Arikawa K."/>
            <person name="Arita K."/>
            <person name="Bito T."/>
            <person name="Chiden Y."/>
            <person name="Fujitsuka N."/>
            <person name="Fukunaka R."/>
            <person name="Hamada M."/>
            <person name="Harada C."/>
            <person name="Hayashi A."/>
            <person name="Hijishita S."/>
            <person name="Honda M."/>
            <person name="Hosokawa S."/>
            <person name="Ichikawa Y."/>
            <person name="Idonuma A."/>
            <person name="Iijima M."/>
            <person name="Ikeda M."/>
            <person name="Ikeno M."/>
            <person name="Ito K."/>
            <person name="Ito S."/>
            <person name="Ito T."/>
            <person name="Ito Y."/>
            <person name="Ito Y."/>
            <person name="Iwabuchi A."/>
            <person name="Kamiya K."/>
            <person name="Karasawa W."/>
            <person name="Kurita K."/>
            <person name="Katagiri S."/>
            <person name="Kikuta A."/>
            <person name="Kobayashi H."/>
            <person name="Kobayashi N."/>
            <person name="Machita K."/>
            <person name="Maehara T."/>
            <person name="Masukawa M."/>
            <person name="Mizubayashi T."/>
            <person name="Mukai Y."/>
            <person name="Nagasaki H."/>
            <person name="Nagata Y."/>
            <person name="Naito S."/>
            <person name="Nakashima M."/>
            <person name="Nakama Y."/>
            <person name="Nakamichi Y."/>
            <person name="Nakamura M."/>
            <person name="Meguro A."/>
            <person name="Negishi M."/>
            <person name="Ohta I."/>
            <person name="Ohta T."/>
            <person name="Okamoto M."/>
            <person name="Ono N."/>
            <person name="Saji S."/>
            <person name="Sakaguchi M."/>
            <person name="Sakai K."/>
            <person name="Shibata M."/>
            <person name="Shimokawa T."/>
            <person name="Song J."/>
            <person name="Takazaki Y."/>
            <person name="Terasawa K."/>
            <person name="Tsugane M."/>
            <person name="Tsuji K."/>
            <person name="Ueda S."/>
            <person name="Waki K."/>
            <person name="Yamagata H."/>
            <person name="Yamamoto M."/>
            <person name="Yamamoto S."/>
            <person name="Yamane H."/>
            <person name="Yoshiki S."/>
            <person name="Yoshihara R."/>
            <person name="Yukawa K."/>
            <person name="Zhong H."/>
            <person name="Yano M."/>
            <person name="Yuan Q."/>
            <person name="Ouyang S."/>
            <person name="Liu J."/>
            <person name="Jones K.M."/>
            <person name="Gansberger K."/>
            <person name="Moffat K."/>
            <person name="Hill J."/>
            <person name="Bera J."/>
            <person name="Fadrosh D."/>
            <person name="Jin S."/>
            <person name="Johri S."/>
            <person name="Kim M."/>
            <person name="Overton L."/>
            <person name="Reardon M."/>
            <person name="Tsitrin T."/>
            <person name="Vuong H."/>
            <person name="Weaver B."/>
            <person name="Ciecko A."/>
            <person name="Tallon L."/>
            <person name="Jackson J."/>
            <person name="Pai G."/>
            <person name="Aken S.V."/>
            <person name="Utterback T."/>
            <person name="Reidmuller S."/>
            <person name="Feldblyum T."/>
            <person name="Hsiao J."/>
            <person name="Zismann V."/>
            <person name="Iobst S."/>
            <person name="de Vazeille A.R."/>
            <person name="Buell C.R."/>
            <person name="Ying K."/>
            <person name="Li Y."/>
            <person name="Lu T."/>
            <person name="Huang Y."/>
            <person name="Zhao Q."/>
            <person name="Feng Q."/>
            <person name="Zhang L."/>
            <person name="Zhu J."/>
            <person name="Weng Q."/>
            <person name="Mu J."/>
            <person name="Lu Y."/>
            <person name="Fan D."/>
            <person name="Liu Y."/>
            <person name="Guan J."/>
            <person name="Zhang Y."/>
            <person name="Yu S."/>
            <person name="Liu X."/>
            <person name="Zhang Y."/>
            <person name="Hong G."/>
            <person name="Han B."/>
            <person name="Choisne N."/>
            <person name="Demange N."/>
            <person name="Orjeda G."/>
            <person name="Samain S."/>
            <person name="Cattolico L."/>
            <person name="Pelletier E."/>
            <person name="Couloux A."/>
            <person name="Segurens B."/>
            <person name="Wincker P."/>
            <person name="D'Hont A."/>
            <person name="Scarpelli C."/>
            <person name="Weissenbach J."/>
            <person name="Salanoubat M."/>
            <person name="Quetier F."/>
            <person name="Yu Y."/>
            <person name="Kim H.R."/>
            <person name="Rambo T."/>
            <person name="Currie J."/>
            <person name="Collura K."/>
            <person name="Luo M."/>
            <person name="Yang T."/>
            <person name="Ammiraju J.S.S."/>
            <person name="Engler F."/>
            <person name="Soderlund C."/>
            <person name="Wing R.A."/>
            <person name="Palmer L.E."/>
            <person name="de la Bastide M."/>
            <person name="Spiegel L."/>
            <person name="Nascimento L."/>
            <person name="Zutavern T."/>
            <person name="O'Shaughnessy A."/>
            <person name="Dike S."/>
            <person name="Dedhia N."/>
            <person name="Preston R."/>
            <person name="Balija V."/>
            <person name="McCombie W.R."/>
            <person name="Chow T."/>
            <person name="Chen H."/>
            <person name="Chung M."/>
            <person name="Chen C."/>
            <person name="Shaw J."/>
            <person name="Wu H."/>
            <person name="Hsiao K."/>
            <person name="Chao Y."/>
            <person name="Chu M."/>
            <person name="Cheng C."/>
            <person name="Hour A."/>
            <person name="Lee P."/>
            <person name="Lin S."/>
            <person name="Lin Y."/>
            <person name="Liou J."/>
            <person name="Liu S."/>
            <person name="Hsing Y."/>
            <person name="Raghuvanshi S."/>
            <person name="Mohanty A."/>
            <person name="Bharti A.K."/>
            <person name="Gaur A."/>
            <person name="Gupta V."/>
            <person name="Kumar D."/>
            <person name="Ravi V."/>
            <person name="Vij S."/>
            <person name="Kapur A."/>
            <person name="Khurana P."/>
            <person name="Khurana P."/>
            <person name="Khurana J.P."/>
            <person name="Tyagi A.K."/>
            <person name="Gaikwad K."/>
            <person name="Singh A."/>
            <person name="Dalal V."/>
            <person name="Srivastava S."/>
            <person name="Dixit A."/>
            <person name="Pal A.K."/>
            <person name="Ghazi I.A."/>
            <person name="Yadav M."/>
            <person name="Pandit A."/>
            <person name="Bhargava A."/>
            <person name="Sureshbabu K."/>
            <person name="Batra K."/>
            <person name="Sharma T.R."/>
            <person name="Mohapatra T."/>
            <person name="Singh N.K."/>
            <person name="Messing J."/>
            <person name="Nelson A.B."/>
            <person name="Fuks G."/>
            <person name="Kavchok S."/>
            <person name="Keizer G."/>
            <person name="Linton E."/>
            <person name="Llaca V."/>
            <person name="Song R."/>
            <person name="Tanyolac B."/>
            <person name="Young S."/>
            <person name="Ho-Il K."/>
            <person name="Hahn J.H."/>
            <person name="Sangsakoo G."/>
            <person name="Vanavichit A."/>
            <person name="de Mattos Luiz.A.T."/>
            <person name="Zimmer P.D."/>
            <person name="Malone G."/>
            <person name="Dellagostin O."/>
            <person name="de Oliveira A.C."/>
            <person name="Bevan M."/>
            <person name="Bancroft I."/>
            <person name="Minx P."/>
            <person name="Cordum H."/>
            <person name="Wilson R."/>
            <person name="Cheng Z."/>
            <person name="Jin W."/>
            <person name="Jiang J."/>
            <person name="Leong S.A."/>
            <person name="Iwama H."/>
            <person name="Gojobori T."/>
            <person name="Itoh T."/>
            <person name="Niimura Y."/>
            <person name="Fujii Y."/>
            <person name="Habara T."/>
            <person name="Sakai H."/>
            <person name="Sato Y."/>
            <person name="Wilson G."/>
            <person name="Kumar K."/>
            <person name="McCouch S."/>
            <person name="Juretic N."/>
            <person name="Hoen D."/>
            <person name="Wright S."/>
            <person name="Bruskiewich R."/>
            <person name="Bureau T."/>
            <person name="Miyao A."/>
            <person name="Hirochika H."/>
            <person name="Nishikawa T."/>
            <person name="Kadowaki K."/>
            <person name="Sugiura M."/>
            <person name="Burr B."/>
            <person name="Sasaki T."/>
        </authorList>
    </citation>
    <scope>NUCLEOTIDE SEQUENCE [LARGE SCALE GENOMIC DNA]</scope>
    <source>
        <strain evidence="4">cv. Nipponbare</strain>
    </source>
</reference>
<protein>
    <submittedName>
        <fullName evidence="3">Uncharacterized protein</fullName>
    </submittedName>
</protein>
<proteinExistence type="predicted"/>
<evidence type="ECO:0000313" key="2">
    <source>
        <dbReference type="EMBL" id="BAD69128.1"/>
    </source>
</evidence>
<dbReference type="EMBL" id="AP005822">
    <property type="protein sequence ID" value="BAD69192.1"/>
    <property type="molecule type" value="Genomic_DNA"/>
</dbReference>
<organism evidence="3 4">
    <name type="scientific">Oryza sativa subsp. japonica</name>
    <name type="common">Rice</name>
    <dbReference type="NCBI Taxonomy" id="39947"/>
    <lineage>
        <taxon>Eukaryota</taxon>
        <taxon>Viridiplantae</taxon>
        <taxon>Streptophyta</taxon>
        <taxon>Embryophyta</taxon>
        <taxon>Tracheophyta</taxon>
        <taxon>Spermatophyta</taxon>
        <taxon>Magnoliopsida</taxon>
        <taxon>Liliopsida</taxon>
        <taxon>Poales</taxon>
        <taxon>Poaceae</taxon>
        <taxon>BOP clade</taxon>
        <taxon>Oryzoideae</taxon>
        <taxon>Oryzeae</taxon>
        <taxon>Oryzinae</taxon>
        <taxon>Oryza</taxon>
        <taxon>Oryza sativa</taxon>
    </lineage>
</organism>
<feature type="compositionally biased region" description="Basic residues" evidence="1">
    <location>
        <begin position="46"/>
        <end position="55"/>
    </location>
</feature>
<feature type="region of interest" description="Disordered" evidence="1">
    <location>
        <begin position="23"/>
        <end position="59"/>
    </location>
</feature>
<sequence>MGSCATGDYGGSLSCSLSGAATDDAGGVHHRWQPGLLRPGQQMPRRERRNRRQLRWPRCGKGGRHAEVGVFLPPLSLTPLV</sequence>
<reference evidence="2" key="1">
    <citation type="submission" date="2002-09" db="EMBL/GenBank/DDBJ databases">
        <title>Oryza sativa nipponbare(GA3) genomic DNA, chromosome 6, BAC clone:OSJNBa0063H02.</title>
        <authorList>
            <person name="Sasaki T."/>
            <person name="Matsumoto T."/>
            <person name="Katayose Y."/>
        </authorList>
    </citation>
    <scope>NUCLEOTIDE SEQUENCE</scope>
</reference>
<reference evidence="4" key="4">
    <citation type="journal article" date="2008" name="Nucleic Acids Res.">
        <title>The rice annotation project database (RAP-DB): 2008 update.</title>
        <authorList>
            <consortium name="The rice annotation project (RAP)"/>
        </authorList>
    </citation>
    <scope>GENOME REANNOTATION</scope>
    <source>
        <strain evidence="4">cv. Nipponbare</strain>
    </source>
</reference>
<evidence type="ECO:0000313" key="4">
    <source>
        <dbReference type="Proteomes" id="UP000000763"/>
    </source>
</evidence>
<evidence type="ECO:0000256" key="1">
    <source>
        <dbReference type="SAM" id="MobiDB-lite"/>
    </source>
</evidence>
<gene>
    <name evidence="2" type="ORF">OSJNBa0063H02.19</name>
    <name evidence="3" type="ORF">P0456E06.45</name>
</gene>
<evidence type="ECO:0000313" key="3">
    <source>
        <dbReference type="EMBL" id="BAD69192.1"/>
    </source>
</evidence>
<dbReference type="Proteomes" id="UP000000763">
    <property type="component" value="Chromosome 6"/>
</dbReference>
<name>Q5VMY3_ORYSJ</name>
<reference evidence="3" key="2">
    <citation type="submission" date="2002-10" db="EMBL/GenBank/DDBJ databases">
        <title>Oryza sativa nipponbare(GA3) genomic DNA, chromosome 6, PAC clone:P0456E06.</title>
        <authorList>
            <person name="Sasaki T."/>
            <person name="Matsumoto T."/>
            <person name="Katayose Y."/>
        </authorList>
    </citation>
    <scope>NUCLEOTIDE SEQUENCE</scope>
</reference>
<dbReference type="EMBL" id="AP005695">
    <property type="protein sequence ID" value="BAD69128.1"/>
    <property type="molecule type" value="Genomic_DNA"/>
</dbReference>
<dbReference type="AlphaFoldDB" id="Q5VMY3"/>
<accession>Q5VMY3</accession>